<keyword evidence="2" id="KW-1185">Reference proteome</keyword>
<organism evidence="1 2">
    <name type="scientific">Rhodocollybia butyracea</name>
    <dbReference type="NCBI Taxonomy" id="206335"/>
    <lineage>
        <taxon>Eukaryota</taxon>
        <taxon>Fungi</taxon>
        <taxon>Dikarya</taxon>
        <taxon>Basidiomycota</taxon>
        <taxon>Agaricomycotina</taxon>
        <taxon>Agaricomycetes</taxon>
        <taxon>Agaricomycetidae</taxon>
        <taxon>Agaricales</taxon>
        <taxon>Marasmiineae</taxon>
        <taxon>Omphalotaceae</taxon>
        <taxon>Rhodocollybia</taxon>
    </lineage>
</organism>
<dbReference type="AlphaFoldDB" id="A0A9P5UFR0"/>
<gene>
    <name evidence="1" type="ORF">BDP27DRAFT_1459815</name>
</gene>
<accession>A0A9P5UFR0</accession>
<dbReference type="Proteomes" id="UP000772434">
    <property type="component" value="Unassembled WGS sequence"/>
</dbReference>
<proteinExistence type="predicted"/>
<comment type="caution">
    <text evidence="1">The sequence shown here is derived from an EMBL/GenBank/DDBJ whole genome shotgun (WGS) entry which is preliminary data.</text>
</comment>
<reference evidence="1" key="1">
    <citation type="submission" date="2020-11" db="EMBL/GenBank/DDBJ databases">
        <authorList>
            <consortium name="DOE Joint Genome Institute"/>
            <person name="Ahrendt S."/>
            <person name="Riley R."/>
            <person name="Andreopoulos W."/>
            <person name="Labutti K."/>
            <person name="Pangilinan J."/>
            <person name="Ruiz-Duenas F.J."/>
            <person name="Barrasa J.M."/>
            <person name="Sanchez-Garcia M."/>
            <person name="Camarero S."/>
            <person name="Miyauchi S."/>
            <person name="Serrano A."/>
            <person name="Linde D."/>
            <person name="Babiker R."/>
            <person name="Drula E."/>
            <person name="Ayuso-Fernandez I."/>
            <person name="Pacheco R."/>
            <person name="Padilla G."/>
            <person name="Ferreira P."/>
            <person name="Barriuso J."/>
            <person name="Kellner H."/>
            <person name="Castanera R."/>
            <person name="Alfaro M."/>
            <person name="Ramirez L."/>
            <person name="Pisabarro A.G."/>
            <person name="Kuo A."/>
            <person name="Tritt A."/>
            <person name="Lipzen A."/>
            <person name="He G."/>
            <person name="Yan M."/>
            <person name="Ng V."/>
            <person name="Cullen D."/>
            <person name="Martin F."/>
            <person name="Rosso M.-N."/>
            <person name="Henrissat B."/>
            <person name="Hibbett D."/>
            <person name="Martinez A.T."/>
            <person name="Grigoriev I.V."/>
        </authorList>
    </citation>
    <scope>NUCLEOTIDE SEQUENCE</scope>
    <source>
        <strain evidence="1">AH 40177</strain>
    </source>
</reference>
<name>A0A9P5UFR0_9AGAR</name>
<dbReference type="OrthoDB" id="2638305at2759"/>
<protein>
    <submittedName>
        <fullName evidence="1">Uncharacterized protein</fullName>
    </submittedName>
</protein>
<evidence type="ECO:0000313" key="2">
    <source>
        <dbReference type="Proteomes" id="UP000772434"/>
    </source>
</evidence>
<dbReference type="EMBL" id="JADNRY010000001">
    <property type="protein sequence ID" value="KAF9078570.1"/>
    <property type="molecule type" value="Genomic_DNA"/>
</dbReference>
<sequence>MFREERALGFQLRCPDCASGAGSKSENKAKEESGEILEEETVRVCTSTTNAIFWEKWQHYEIPRGIPHFSKRCALTRELYDFIVEVHPSLTSGGMAEHIKRELFTILGILVLISKSQSRVLSFDHTFRTARKANIISSDGDLSNPLKGGLFDVINEDNEIVYWVSAFK</sequence>
<evidence type="ECO:0000313" key="1">
    <source>
        <dbReference type="EMBL" id="KAF9078570.1"/>
    </source>
</evidence>